<protein>
    <recommendedName>
        <fullName evidence="2">AMIN-like domain-containing protein</fullName>
    </recommendedName>
</protein>
<dbReference type="Pfam" id="PF24837">
    <property type="entry name" value="AMIN-like"/>
    <property type="match status" value="1"/>
</dbReference>
<keyword evidence="1" id="KW-0732">Signal</keyword>
<sequence length="182" mass="19447">MKRIMRALLTLALGLVFLVPAGASAHPAPYCGIVWGSLAKADRDTSAGASITNVRTGRHACYDRMVVDVRGDVEGYSVRYVDQVRAEGTGNVVPVRGGARLEVVANAPTYNANGVPTYRPANPRELSNVSGFSTFRQIASAGSFEGQSTFALGVRARLPFRVFILDGPGTGTRLVVDVAHRW</sequence>
<evidence type="ECO:0000313" key="4">
    <source>
        <dbReference type="Proteomes" id="UP001595955"/>
    </source>
</evidence>
<accession>A0ABV9DB74</accession>
<evidence type="ECO:0000256" key="1">
    <source>
        <dbReference type="SAM" id="SignalP"/>
    </source>
</evidence>
<organism evidence="3 4">
    <name type="scientific">Georgenia faecalis</name>
    <dbReference type="NCBI Taxonomy" id="2483799"/>
    <lineage>
        <taxon>Bacteria</taxon>
        <taxon>Bacillati</taxon>
        <taxon>Actinomycetota</taxon>
        <taxon>Actinomycetes</taxon>
        <taxon>Micrococcales</taxon>
        <taxon>Bogoriellaceae</taxon>
        <taxon>Georgenia</taxon>
    </lineage>
</organism>
<evidence type="ECO:0000259" key="2">
    <source>
        <dbReference type="Pfam" id="PF24837"/>
    </source>
</evidence>
<evidence type="ECO:0000313" key="3">
    <source>
        <dbReference type="EMBL" id="MFC4555657.1"/>
    </source>
</evidence>
<proteinExistence type="predicted"/>
<dbReference type="EMBL" id="JBHSGF010000006">
    <property type="protein sequence ID" value="MFC4555657.1"/>
    <property type="molecule type" value="Genomic_DNA"/>
</dbReference>
<feature type="domain" description="AMIN-like" evidence="2">
    <location>
        <begin position="50"/>
        <end position="180"/>
    </location>
</feature>
<keyword evidence="4" id="KW-1185">Reference proteome</keyword>
<feature type="signal peptide" evidence="1">
    <location>
        <begin position="1"/>
        <end position="25"/>
    </location>
</feature>
<dbReference type="InterPro" id="IPR056303">
    <property type="entry name" value="AMIN-like"/>
</dbReference>
<comment type="caution">
    <text evidence="3">The sequence shown here is derived from an EMBL/GenBank/DDBJ whole genome shotgun (WGS) entry which is preliminary data.</text>
</comment>
<feature type="chain" id="PRO_5046556528" description="AMIN-like domain-containing protein" evidence="1">
    <location>
        <begin position="26"/>
        <end position="182"/>
    </location>
</feature>
<name>A0ABV9DB74_9MICO</name>
<reference evidence="4" key="1">
    <citation type="journal article" date="2019" name="Int. J. Syst. Evol. Microbiol.">
        <title>The Global Catalogue of Microorganisms (GCM) 10K type strain sequencing project: providing services to taxonomists for standard genome sequencing and annotation.</title>
        <authorList>
            <consortium name="The Broad Institute Genomics Platform"/>
            <consortium name="The Broad Institute Genome Sequencing Center for Infectious Disease"/>
            <person name="Wu L."/>
            <person name="Ma J."/>
        </authorList>
    </citation>
    <scope>NUCLEOTIDE SEQUENCE [LARGE SCALE GENOMIC DNA]</scope>
    <source>
        <strain evidence="4">JCM 3369</strain>
    </source>
</reference>
<gene>
    <name evidence="3" type="ORF">ACFO3F_10405</name>
</gene>
<dbReference type="Proteomes" id="UP001595955">
    <property type="component" value="Unassembled WGS sequence"/>
</dbReference>
<dbReference type="RefSeq" id="WP_122823490.1">
    <property type="nucleotide sequence ID" value="NZ_CP033325.1"/>
</dbReference>